<reference evidence="2" key="1">
    <citation type="journal article" date="2022" name="Mol. Ecol. Resour.">
        <title>The genomes of chicory, endive, great burdock and yacon provide insights into Asteraceae palaeo-polyploidization history and plant inulin production.</title>
        <authorList>
            <person name="Fan W."/>
            <person name="Wang S."/>
            <person name="Wang H."/>
            <person name="Wang A."/>
            <person name="Jiang F."/>
            <person name="Liu H."/>
            <person name="Zhao H."/>
            <person name="Xu D."/>
            <person name="Zhang Y."/>
        </authorList>
    </citation>
    <scope>NUCLEOTIDE SEQUENCE [LARGE SCALE GENOMIC DNA]</scope>
    <source>
        <strain evidence="2">cv. Niubang</strain>
    </source>
</reference>
<dbReference type="Proteomes" id="UP001055879">
    <property type="component" value="Linkage Group LG08"/>
</dbReference>
<name>A0ACB9A9Y4_ARCLA</name>
<evidence type="ECO:0000313" key="2">
    <source>
        <dbReference type="Proteomes" id="UP001055879"/>
    </source>
</evidence>
<reference evidence="1 2" key="2">
    <citation type="journal article" date="2022" name="Mol. Ecol. Resour.">
        <title>The genomes of chicory, endive, great burdock and yacon provide insights into Asteraceae paleo-polyploidization history and plant inulin production.</title>
        <authorList>
            <person name="Fan W."/>
            <person name="Wang S."/>
            <person name="Wang H."/>
            <person name="Wang A."/>
            <person name="Jiang F."/>
            <person name="Liu H."/>
            <person name="Zhao H."/>
            <person name="Xu D."/>
            <person name="Zhang Y."/>
        </authorList>
    </citation>
    <scope>NUCLEOTIDE SEQUENCE [LARGE SCALE GENOMIC DNA]</scope>
    <source>
        <strain evidence="2">cv. Niubang</strain>
    </source>
</reference>
<comment type="caution">
    <text evidence="1">The sequence shown here is derived from an EMBL/GenBank/DDBJ whole genome shotgun (WGS) entry which is preliminary data.</text>
</comment>
<protein>
    <submittedName>
        <fullName evidence="1">Uncharacterized protein</fullName>
    </submittedName>
</protein>
<accession>A0ACB9A9Y4</accession>
<organism evidence="1 2">
    <name type="scientific">Arctium lappa</name>
    <name type="common">Greater burdock</name>
    <name type="synonym">Lappa major</name>
    <dbReference type="NCBI Taxonomy" id="4217"/>
    <lineage>
        <taxon>Eukaryota</taxon>
        <taxon>Viridiplantae</taxon>
        <taxon>Streptophyta</taxon>
        <taxon>Embryophyta</taxon>
        <taxon>Tracheophyta</taxon>
        <taxon>Spermatophyta</taxon>
        <taxon>Magnoliopsida</taxon>
        <taxon>eudicotyledons</taxon>
        <taxon>Gunneridae</taxon>
        <taxon>Pentapetalae</taxon>
        <taxon>asterids</taxon>
        <taxon>campanulids</taxon>
        <taxon>Asterales</taxon>
        <taxon>Asteraceae</taxon>
        <taxon>Carduoideae</taxon>
        <taxon>Cardueae</taxon>
        <taxon>Arctiinae</taxon>
        <taxon>Arctium</taxon>
    </lineage>
</organism>
<keyword evidence="2" id="KW-1185">Reference proteome</keyword>
<gene>
    <name evidence="1" type="ORF">L6452_25210</name>
</gene>
<evidence type="ECO:0000313" key="1">
    <source>
        <dbReference type="EMBL" id="KAI3707039.1"/>
    </source>
</evidence>
<dbReference type="EMBL" id="CM042054">
    <property type="protein sequence ID" value="KAI3707039.1"/>
    <property type="molecule type" value="Genomic_DNA"/>
</dbReference>
<proteinExistence type="predicted"/>
<sequence length="290" mass="32417">MLGTTVKSRNLGKVTAAKGRAATAGGGGREVGVSAWELRPGGMLVQKRNSDVNQSQTIVPTIKVKVKYGSSYHEVNIKSQATFGELKKMLGGATGLNPLDQKIVFKDKERDSKAYLDVAGVKDGSRMVVFDDILSREKRLVENLKTTKTDRAKKEIVEISTEIDKLAKQVGILEIEIYGGKKVVEKVLLNLIELLMSQLIKLDGIIADGDVKLQRRMQVKRVQRYIETLDSLKIRNSKIASSGDRANYVRASLQRQPNNISFEQKLIAPMEKQRDSMKWPIVVTTEWEKF</sequence>